<sequence length="846" mass="96406">MSNDVVHLARVSKIQRSTDAAKGTIVTNNTTGRRCISRLNKVELPDDVKASQEECEYLFGSISPRGGMAQLTSDIESPDHTQRDTTESDNNISSCSTLDIVNKIDNLSLQQLETKVRELSQRLQQAEEQRSAVQHQLEECNAEKELCLRRLEIVSAAHECRITEMHVVIAELSKKLRIKQENIIMEEQEPEGSEISYQEGSVYNSEINLTNPDAECQTDPLEETDYSHAEMDNNFVQDTNEELKLSENANKGQVEALQEEILHLKAQIALLRSEIANANTTGVSNAVEEPQNIQHYRAEVEATQSLESIEPTTMHLLSTQTYNKGGGEDEEELYDDFNDFNNTSTLTAEDTYVTSPHKKPAVPKMAERIRLKCASKSEADNITALDLRNTELKNANIVEHLVSDLKLNSHSLMEAFAEPSQLNHELHRLQRKIEHLKVQNTVLSLTLDESKEHCEHLYLLCGKYESNAIALQAALNCSDRAIEAYDVMLALLESKLALMKEKSLASEESRKAVEAVARHLLDRLESEKNMCENSLGPWQNSFSIPDKPNSMPWTTEDDNRLRYHVSKLKGRRATVQNTIVQLESPFSDSYEKSRVALENKKELTGHKEKVTTQLDLEMAVLMQELLNLREESIALKMKAEQADREKQYANDRISVLHEALKQLQLQLQLNNESTELFHRQQQQHNHHQMDQRNSTYSEAEHTALTEQQLVEALSRESELKGRIQSLIASVTETQKISDEKYEHLHNNVRELQKANQNLTQIIEQNKRKYQVRIRKLEHKIMNMSLELGRQAAYHQQQTDPASSVDTAVVFEKYHKYKQHNTTSSLLSPTHAKQTHAKDDSVPETTL</sequence>
<organism evidence="4 5">
    <name type="scientific">Glossina pallidipes</name>
    <name type="common">Tsetse fly</name>
    <dbReference type="NCBI Taxonomy" id="7398"/>
    <lineage>
        <taxon>Eukaryota</taxon>
        <taxon>Metazoa</taxon>
        <taxon>Ecdysozoa</taxon>
        <taxon>Arthropoda</taxon>
        <taxon>Hexapoda</taxon>
        <taxon>Insecta</taxon>
        <taxon>Pterygota</taxon>
        <taxon>Neoptera</taxon>
        <taxon>Endopterygota</taxon>
        <taxon>Diptera</taxon>
        <taxon>Brachycera</taxon>
        <taxon>Muscomorpha</taxon>
        <taxon>Hippoboscoidea</taxon>
        <taxon>Glossinidae</taxon>
        <taxon>Glossina</taxon>
    </lineage>
</organism>
<feature type="domain" description="Harmonin-binding protein USHBP1 PDZ-binding" evidence="3">
    <location>
        <begin position="428"/>
        <end position="491"/>
    </location>
</feature>
<feature type="region of interest" description="Disordered" evidence="2">
    <location>
        <begin position="677"/>
        <end position="699"/>
    </location>
</feature>
<dbReference type="InterPro" id="IPR019536">
    <property type="entry name" value="USHBP1_PDZ-bd"/>
</dbReference>
<evidence type="ECO:0000256" key="2">
    <source>
        <dbReference type="SAM" id="MobiDB-lite"/>
    </source>
</evidence>
<feature type="region of interest" description="Disordered" evidence="2">
    <location>
        <begin position="68"/>
        <end position="91"/>
    </location>
</feature>
<evidence type="ECO:0000313" key="4">
    <source>
        <dbReference type="EnsemblMetazoa" id="GPAI007881-PA"/>
    </source>
</evidence>
<keyword evidence="1" id="KW-0175">Coiled coil</keyword>
<dbReference type="PANTHER" id="PTHR23347:SF6">
    <property type="entry name" value="FI17904P1"/>
    <property type="match status" value="1"/>
</dbReference>
<dbReference type="VEuPathDB" id="VectorBase:GPAI007881"/>
<feature type="coiled-coil region" evidence="1">
    <location>
        <begin position="109"/>
        <end position="143"/>
    </location>
</feature>
<feature type="coiled-coil region" evidence="1">
    <location>
        <begin position="240"/>
        <end position="281"/>
    </location>
</feature>
<accession>A0A1A9Z9L2</accession>
<reference evidence="5" key="1">
    <citation type="submission" date="2014-03" db="EMBL/GenBank/DDBJ databases">
        <authorList>
            <person name="Aksoy S."/>
            <person name="Warren W."/>
            <person name="Wilson R.K."/>
        </authorList>
    </citation>
    <scope>NUCLEOTIDE SEQUENCE [LARGE SCALE GENOMIC DNA]</scope>
    <source>
        <strain evidence="5">IAEA</strain>
    </source>
</reference>
<keyword evidence="5" id="KW-1185">Reference proteome</keyword>
<evidence type="ECO:0000256" key="1">
    <source>
        <dbReference type="SAM" id="Coils"/>
    </source>
</evidence>
<dbReference type="EnsemblMetazoa" id="GPAI007881-RA">
    <property type="protein sequence ID" value="GPAI007881-PA"/>
    <property type="gene ID" value="GPAI007881"/>
</dbReference>
<feature type="compositionally biased region" description="Basic and acidic residues" evidence="2">
    <location>
        <begin position="77"/>
        <end position="86"/>
    </location>
</feature>
<dbReference type="Proteomes" id="UP000092445">
    <property type="component" value="Unassembled WGS sequence"/>
</dbReference>
<dbReference type="STRING" id="7398.A0A1A9Z9L2"/>
<dbReference type="AlphaFoldDB" id="A0A1A9Z9L2"/>
<dbReference type="Pfam" id="PF10506">
    <property type="entry name" value="USHBP1_PDZ-bd"/>
    <property type="match status" value="1"/>
</dbReference>
<dbReference type="InterPro" id="IPR040171">
    <property type="entry name" value="USBP1-like"/>
</dbReference>
<name>A0A1A9Z9L2_GLOPL</name>
<evidence type="ECO:0000313" key="5">
    <source>
        <dbReference type="Proteomes" id="UP000092445"/>
    </source>
</evidence>
<protein>
    <submittedName>
        <fullName evidence="4">MCC-bdg_PDZ domain-containing protein</fullName>
    </submittedName>
</protein>
<evidence type="ECO:0000259" key="3">
    <source>
        <dbReference type="Pfam" id="PF10506"/>
    </source>
</evidence>
<feature type="compositionally biased region" description="Polar residues" evidence="2">
    <location>
        <begin position="820"/>
        <end position="831"/>
    </location>
</feature>
<feature type="coiled-coil region" evidence="1">
    <location>
        <begin position="741"/>
        <end position="786"/>
    </location>
</feature>
<proteinExistence type="predicted"/>
<feature type="coiled-coil region" evidence="1">
    <location>
        <begin position="611"/>
        <end position="645"/>
    </location>
</feature>
<dbReference type="PANTHER" id="PTHR23347">
    <property type="entry name" value="COLORECTAL MUTANT CANCER PROTEIN MCC PROTEIN -RELATED"/>
    <property type="match status" value="1"/>
</dbReference>
<feature type="region of interest" description="Disordered" evidence="2">
    <location>
        <begin position="820"/>
        <end position="846"/>
    </location>
</feature>
<reference evidence="4" key="2">
    <citation type="submission" date="2020-05" db="UniProtKB">
        <authorList>
            <consortium name="EnsemblMetazoa"/>
        </authorList>
    </citation>
    <scope>IDENTIFICATION</scope>
    <source>
        <strain evidence="4">IAEA</strain>
    </source>
</reference>